<dbReference type="PANTHER" id="PTHR12203">
    <property type="entry name" value="KDEL LYS-ASP-GLU-LEU CONTAINING - RELATED"/>
    <property type="match status" value="1"/>
</dbReference>
<keyword evidence="7" id="KW-1185">Reference proteome</keyword>
<evidence type="ECO:0000313" key="6">
    <source>
        <dbReference type="EMBL" id="SZX62535.1"/>
    </source>
</evidence>
<accession>A0A383VAD4</accession>
<evidence type="ECO:0000256" key="3">
    <source>
        <dbReference type="SAM" id="MobiDB-lite"/>
    </source>
</evidence>
<dbReference type="PANTHER" id="PTHR12203:SF35">
    <property type="entry name" value="PROTEIN O-GLUCOSYLTRANSFERASE 1"/>
    <property type="match status" value="1"/>
</dbReference>
<proteinExistence type="inferred from homology"/>
<evidence type="ECO:0000259" key="5">
    <source>
        <dbReference type="SMART" id="SM00672"/>
    </source>
</evidence>
<dbReference type="AlphaFoldDB" id="A0A383VAD4"/>
<keyword evidence="4" id="KW-0732">Signal</keyword>
<gene>
    <name evidence="6" type="ORF">BQ4739_LOCUS3114</name>
</gene>
<protein>
    <recommendedName>
        <fullName evidence="5">Glycosyl transferase CAP10 domain-containing protein</fullName>
    </recommendedName>
</protein>
<sequence length="487" mass="54936">MRRQTAWAALQWAVLWHCWLLLLGTGAKGQIVNQTTIFKALLRQEEPTPPGKVEVLTYAPGFERARTDADLAQLFRDNLDPDLAPFKRSGGISIQEFKDFVTTFNEAVPKHQLGEGNAGLVVVRNGSVQVHWLRGGDNHWRFACIKAAVESARSLKFPDSAFVVNIDDFPICKEGRCPLPVFTNYKKWRGGKNLDTNEVLFPVFNHHYEDLYVFPWERKRPKAFMRASQQGCMPANSSRAVLAVTSEYHPQQLDLGITRIDGSDKHFLKFRFSKAGFVSIEDHAKWRYLLSADGCVAQTRLVKVMLANSVVLKEESDWIEYYYRSLKPWKHYAPFRAGPDAGEQVIGLVQHLEAHESKAQAIASEAQHWAYRYLSQYPRLLYFRRQLLEYNKLFGGSMEAWVAAGGPEELVGHELAAAKRRAHTRLAAAHLHLRRIARKSAMRLQHADQGSAAALASSGSSSSSSGGGSEEQQGLLQRQQHFWLAHG</sequence>
<feature type="region of interest" description="Disordered" evidence="3">
    <location>
        <begin position="452"/>
        <end position="475"/>
    </location>
</feature>
<reference evidence="6 7" key="1">
    <citation type="submission" date="2016-10" db="EMBL/GenBank/DDBJ databases">
        <authorList>
            <person name="Cai Z."/>
        </authorList>
    </citation>
    <scope>NUCLEOTIDE SEQUENCE [LARGE SCALE GENOMIC DNA]</scope>
</reference>
<dbReference type="GO" id="GO:0016740">
    <property type="term" value="F:transferase activity"/>
    <property type="evidence" value="ECO:0007669"/>
    <property type="project" value="UniProtKB-KW"/>
</dbReference>
<evidence type="ECO:0000256" key="1">
    <source>
        <dbReference type="ARBA" id="ARBA00010118"/>
    </source>
</evidence>
<name>A0A383VAD4_TETOB</name>
<feature type="signal peptide" evidence="4">
    <location>
        <begin position="1"/>
        <end position="29"/>
    </location>
</feature>
<evidence type="ECO:0000256" key="4">
    <source>
        <dbReference type="SAM" id="SignalP"/>
    </source>
</evidence>
<dbReference type="Pfam" id="PF05686">
    <property type="entry name" value="Glyco_transf_90"/>
    <property type="match status" value="1"/>
</dbReference>
<dbReference type="Proteomes" id="UP000256970">
    <property type="component" value="Unassembled WGS sequence"/>
</dbReference>
<dbReference type="EMBL" id="FNXT01000239">
    <property type="protein sequence ID" value="SZX62535.1"/>
    <property type="molecule type" value="Genomic_DNA"/>
</dbReference>
<feature type="chain" id="PRO_5016590990" description="Glycosyl transferase CAP10 domain-containing protein" evidence="4">
    <location>
        <begin position="30"/>
        <end position="487"/>
    </location>
</feature>
<dbReference type="InterPro" id="IPR051091">
    <property type="entry name" value="O-Glucosyltr/Glycosyltrsf_90"/>
</dbReference>
<keyword evidence="2" id="KW-0808">Transferase</keyword>
<comment type="similarity">
    <text evidence="1">Belongs to the glycosyltransferase 90 family.</text>
</comment>
<organism evidence="6 7">
    <name type="scientific">Tetradesmus obliquus</name>
    <name type="common">Green alga</name>
    <name type="synonym">Acutodesmus obliquus</name>
    <dbReference type="NCBI Taxonomy" id="3088"/>
    <lineage>
        <taxon>Eukaryota</taxon>
        <taxon>Viridiplantae</taxon>
        <taxon>Chlorophyta</taxon>
        <taxon>core chlorophytes</taxon>
        <taxon>Chlorophyceae</taxon>
        <taxon>CS clade</taxon>
        <taxon>Sphaeropleales</taxon>
        <taxon>Scenedesmaceae</taxon>
        <taxon>Tetradesmus</taxon>
    </lineage>
</organism>
<dbReference type="SMART" id="SM00672">
    <property type="entry name" value="CAP10"/>
    <property type="match status" value="1"/>
</dbReference>
<evidence type="ECO:0000313" key="7">
    <source>
        <dbReference type="Proteomes" id="UP000256970"/>
    </source>
</evidence>
<dbReference type="InterPro" id="IPR006598">
    <property type="entry name" value="CAP10"/>
</dbReference>
<feature type="domain" description="Glycosyl transferase CAP10" evidence="5">
    <location>
        <begin position="156"/>
        <end position="397"/>
    </location>
</feature>
<evidence type="ECO:0000256" key="2">
    <source>
        <dbReference type="ARBA" id="ARBA00022679"/>
    </source>
</evidence>